<feature type="compositionally biased region" description="Basic residues" evidence="1">
    <location>
        <begin position="63"/>
        <end position="72"/>
    </location>
</feature>
<name>M3CMM8_SPHMS</name>
<feature type="compositionally biased region" description="Low complexity" evidence="1">
    <location>
        <begin position="150"/>
        <end position="163"/>
    </location>
</feature>
<feature type="region of interest" description="Disordered" evidence="1">
    <location>
        <begin position="1"/>
        <end position="187"/>
    </location>
</feature>
<evidence type="ECO:0000313" key="3">
    <source>
        <dbReference type="Proteomes" id="UP000016931"/>
    </source>
</evidence>
<sequence length="187" mass="20389">MSFKREESGDSGIEVSDPLRLTSNTPSAHGPITAAKPALERHISHIPTESDDEEVDDSNHQSGMKKLKNRIAHPHDKTKSKDDTTSSSSDYTEKRHDSGNATTSDFEISPGINLSDHIDSAEVKAKTPSLERHVSSIGEDGLLNPDAPPQQQQQSGSLSSSLGAHSPKLERQISDIPQHDYDSDREM</sequence>
<reference evidence="2 3" key="1">
    <citation type="journal article" date="2012" name="PLoS Pathog.">
        <title>Diverse lifestyles and strategies of plant pathogenesis encoded in the genomes of eighteen Dothideomycetes fungi.</title>
        <authorList>
            <person name="Ohm R.A."/>
            <person name="Feau N."/>
            <person name="Henrissat B."/>
            <person name="Schoch C.L."/>
            <person name="Horwitz B.A."/>
            <person name="Barry K.W."/>
            <person name="Condon B.J."/>
            <person name="Copeland A.C."/>
            <person name="Dhillon B."/>
            <person name="Glaser F."/>
            <person name="Hesse C.N."/>
            <person name="Kosti I."/>
            <person name="LaButti K."/>
            <person name="Lindquist E.A."/>
            <person name="Lucas S."/>
            <person name="Salamov A.A."/>
            <person name="Bradshaw R.E."/>
            <person name="Ciuffetti L."/>
            <person name="Hamelin R.C."/>
            <person name="Kema G.H.J."/>
            <person name="Lawrence C."/>
            <person name="Scott J.A."/>
            <person name="Spatafora J.W."/>
            <person name="Turgeon B.G."/>
            <person name="de Wit P.J.G.M."/>
            <person name="Zhong S."/>
            <person name="Goodwin S.B."/>
            <person name="Grigoriev I.V."/>
        </authorList>
    </citation>
    <scope>NUCLEOTIDE SEQUENCE [LARGE SCALE GENOMIC DNA]</scope>
    <source>
        <strain evidence="2 3">SO2202</strain>
    </source>
</reference>
<feature type="compositionally biased region" description="Basic and acidic residues" evidence="1">
    <location>
        <begin position="116"/>
        <end position="134"/>
    </location>
</feature>
<proteinExistence type="predicted"/>
<dbReference type="AlphaFoldDB" id="M3CMM8"/>
<keyword evidence="3" id="KW-1185">Reference proteome</keyword>
<organism evidence="2 3">
    <name type="scientific">Sphaerulina musiva (strain SO2202)</name>
    <name type="common">Poplar stem canker fungus</name>
    <name type="synonym">Septoria musiva</name>
    <dbReference type="NCBI Taxonomy" id="692275"/>
    <lineage>
        <taxon>Eukaryota</taxon>
        <taxon>Fungi</taxon>
        <taxon>Dikarya</taxon>
        <taxon>Ascomycota</taxon>
        <taxon>Pezizomycotina</taxon>
        <taxon>Dothideomycetes</taxon>
        <taxon>Dothideomycetidae</taxon>
        <taxon>Mycosphaerellales</taxon>
        <taxon>Mycosphaerellaceae</taxon>
        <taxon>Sphaerulina</taxon>
    </lineage>
</organism>
<dbReference type="OrthoDB" id="3643152at2759"/>
<dbReference type="RefSeq" id="XP_016763184.1">
    <property type="nucleotide sequence ID" value="XM_016904050.1"/>
</dbReference>
<dbReference type="EMBL" id="KB456261">
    <property type="protein sequence ID" value="EMF15063.1"/>
    <property type="molecule type" value="Genomic_DNA"/>
</dbReference>
<gene>
    <name evidence="2" type="ORF">SEPMUDRAFT_147045</name>
</gene>
<dbReference type="Proteomes" id="UP000016931">
    <property type="component" value="Unassembled WGS sequence"/>
</dbReference>
<feature type="compositionally biased region" description="Basic and acidic residues" evidence="1">
    <location>
        <begin position="73"/>
        <end position="84"/>
    </location>
</feature>
<accession>M3CMM8</accession>
<evidence type="ECO:0000313" key="2">
    <source>
        <dbReference type="EMBL" id="EMF15063.1"/>
    </source>
</evidence>
<feature type="compositionally biased region" description="Basic and acidic residues" evidence="1">
    <location>
        <begin position="167"/>
        <end position="187"/>
    </location>
</feature>
<dbReference type="HOGENOM" id="CLU_1448568_0_0_1"/>
<protein>
    <submittedName>
        <fullName evidence="2">Uncharacterized protein</fullName>
    </submittedName>
</protein>
<dbReference type="GeneID" id="27901187"/>
<evidence type="ECO:0000256" key="1">
    <source>
        <dbReference type="SAM" id="MobiDB-lite"/>
    </source>
</evidence>